<proteinExistence type="predicted"/>
<organism evidence="1 2">
    <name type="scientific">Amedibacillus dolichus DSM 3991</name>
    <dbReference type="NCBI Taxonomy" id="428127"/>
    <lineage>
        <taxon>Bacteria</taxon>
        <taxon>Bacillati</taxon>
        <taxon>Bacillota</taxon>
        <taxon>Erysipelotrichia</taxon>
        <taxon>Erysipelotrichales</taxon>
        <taxon>Erysipelotrichaceae</taxon>
        <taxon>Amedibacillus</taxon>
    </lineage>
</organism>
<evidence type="ECO:0000313" key="1">
    <source>
        <dbReference type="EMBL" id="EDP11019.1"/>
    </source>
</evidence>
<reference evidence="1 2" key="2">
    <citation type="submission" date="2007-09" db="EMBL/GenBank/DDBJ databases">
        <authorList>
            <person name="Fulton L."/>
            <person name="Clifton S."/>
            <person name="Fulton B."/>
            <person name="Xu J."/>
            <person name="Minx P."/>
            <person name="Pepin K.H."/>
            <person name="Johnson M."/>
            <person name="Thiruvilangam P."/>
            <person name="Bhonagiri V."/>
            <person name="Nash W.E."/>
            <person name="Mardis E.R."/>
            <person name="Wilson R.K."/>
        </authorList>
    </citation>
    <scope>NUCLEOTIDE SEQUENCE [LARGE SCALE GENOMIC DNA]</scope>
    <source>
        <strain evidence="1 2">DSM 3991</strain>
    </source>
</reference>
<reference evidence="1 2" key="1">
    <citation type="submission" date="2007-09" db="EMBL/GenBank/DDBJ databases">
        <title>Draft genome sequence of Eubacterium dolichum (DSM 3991).</title>
        <authorList>
            <person name="Sudarsanam P."/>
            <person name="Ley R."/>
            <person name="Guruge J."/>
            <person name="Turnbaugh P.J."/>
            <person name="Mahowald M."/>
            <person name="Liep D."/>
            <person name="Gordon J."/>
        </authorList>
    </citation>
    <scope>NUCLEOTIDE SEQUENCE [LARGE SCALE GENOMIC DNA]</scope>
    <source>
        <strain evidence="1 2">DSM 3991</strain>
    </source>
</reference>
<dbReference type="Proteomes" id="UP000004090">
    <property type="component" value="Unassembled WGS sequence"/>
</dbReference>
<name>A8RCC6_9FIRM</name>
<sequence>MLIVLFMQVKKLDYGFYKTFYNEEKPHSILCGSS</sequence>
<gene>
    <name evidence="1" type="ORF">EUBDOL_01347</name>
</gene>
<evidence type="ECO:0000313" key="2">
    <source>
        <dbReference type="Proteomes" id="UP000004090"/>
    </source>
</evidence>
<dbReference type="AlphaFoldDB" id="A8RCC6"/>
<dbReference type="EMBL" id="ABAW02000020">
    <property type="protein sequence ID" value="EDP11019.1"/>
    <property type="molecule type" value="Genomic_DNA"/>
</dbReference>
<comment type="caution">
    <text evidence="1">The sequence shown here is derived from an EMBL/GenBank/DDBJ whole genome shotgun (WGS) entry which is preliminary data.</text>
</comment>
<dbReference type="STRING" id="428127.EUBDOL_01347"/>
<dbReference type="HOGENOM" id="CLU_3373804_0_0_9"/>
<accession>A8RCC6</accession>
<protein>
    <submittedName>
        <fullName evidence="1">Uncharacterized protein</fullName>
    </submittedName>
</protein>